<accession>A0A0L0G309</accession>
<dbReference type="GO" id="GO:0031251">
    <property type="term" value="C:PAN complex"/>
    <property type="evidence" value="ECO:0007669"/>
    <property type="project" value="TreeGrafter"/>
</dbReference>
<keyword evidence="2" id="KW-1185">Reference proteome</keyword>
<dbReference type="Proteomes" id="UP000054560">
    <property type="component" value="Unassembled WGS sequence"/>
</dbReference>
<name>A0A0L0G309_9EUKA</name>
<organism evidence="1 2">
    <name type="scientific">Sphaeroforma arctica JP610</name>
    <dbReference type="NCBI Taxonomy" id="667725"/>
    <lineage>
        <taxon>Eukaryota</taxon>
        <taxon>Ichthyosporea</taxon>
        <taxon>Ichthyophonida</taxon>
        <taxon>Sphaeroforma</taxon>
    </lineage>
</organism>
<sequence length="80" mass="9011">MVKPLCVVPFVHIPQHLKFLPNAPSQLMVASQSGQFQVLDVSNVSQRDAYGYHIDTRGGFVTALDVSSSGERHMWFVFYK</sequence>
<evidence type="ECO:0000313" key="2">
    <source>
        <dbReference type="Proteomes" id="UP000054560"/>
    </source>
</evidence>
<dbReference type="InterPro" id="IPR050785">
    <property type="entry name" value="PAN2-PAN3_catalytic_subunit"/>
</dbReference>
<dbReference type="GO" id="GO:0000932">
    <property type="term" value="C:P-body"/>
    <property type="evidence" value="ECO:0007669"/>
    <property type="project" value="TreeGrafter"/>
</dbReference>
<protein>
    <submittedName>
        <fullName evidence="1">Uncharacterized protein</fullName>
    </submittedName>
</protein>
<dbReference type="GO" id="GO:0004535">
    <property type="term" value="F:poly(A)-specific ribonuclease activity"/>
    <property type="evidence" value="ECO:0007669"/>
    <property type="project" value="TreeGrafter"/>
</dbReference>
<evidence type="ECO:0000313" key="1">
    <source>
        <dbReference type="EMBL" id="KNC83517.1"/>
    </source>
</evidence>
<gene>
    <name evidence="1" type="ORF">SARC_04221</name>
</gene>
<reference evidence="1 2" key="1">
    <citation type="submission" date="2011-02" db="EMBL/GenBank/DDBJ databases">
        <title>The Genome Sequence of Sphaeroforma arctica JP610.</title>
        <authorList>
            <consortium name="The Broad Institute Genome Sequencing Platform"/>
            <person name="Russ C."/>
            <person name="Cuomo C."/>
            <person name="Young S.K."/>
            <person name="Zeng Q."/>
            <person name="Gargeya S."/>
            <person name="Alvarado L."/>
            <person name="Berlin A."/>
            <person name="Chapman S.B."/>
            <person name="Chen Z."/>
            <person name="Freedman E."/>
            <person name="Gellesch M."/>
            <person name="Goldberg J."/>
            <person name="Griggs A."/>
            <person name="Gujja S."/>
            <person name="Heilman E."/>
            <person name="Heiman D."/>
            <person name="Howarth C."/>
            <person name="Mehta T."/>
            <person name="Neiman D."/>
            <person name="Pearson M."/>
            <person name="Roberts A."/>
            <person name="Saif S."/>
            <person name="Shea T."/>
            <person name="Shenoy N."/>
            <person name="Sisk P."/>
            <person name="Stolte C."/>
            <person name="Sykes S."/>
            <person name="White J."/>
            <person name="Yandava C."/>
            <person name="Burger G."/>
            <person name="Gray M.W."/>
            <person name="Holland P.W.H."/>
            <person name="King N."/>
            <person name="Lang F.B.F."/>
            <person name="Roger A.J."/>
            <person name="Ruiz-Trillo I."/>
            <person name="Haas B."/>
            <person name="Nusbaum C."/>
            <person name="Birren B."/>
        </authorList>
    </citation>
    <scope>NUCLEOTIDE SEQUENCE [LARGE SCALE GENOMIC DNA]</scope>
    <source>
        <strain evidence="1 2">JP610</strain>
    </source>
</reference>
<proteinExistence type="predicted"/>
<dbReference type="PANTHER" id="PTHR15728">
    <property type="entry name" value="DEADENYLATION COMPLEX CATALYTIC SUBUNIT PAN2"/>
    <property type="match status" value="1"/>
</dbReference>
<dbReference type="PANTHER" id="PTHR15728:SF0">
    <property type="entry name" value="PAN2-PAN3 DEADENYLATION COMPLEX CATALYTIC SUBUNIT PAN2"/>
    <property type="match status" value="1"/>
</dbReference>
<dbReference type="GO" id="GO:0000289">
    <property type="term" value="P:nuclear-transcribed mRNA poly(A) tail shortening"/>
    <property type="evidence" value="ECO:0007669"/>
    <property type="project" value="TreeGrafter"/>
</dbReference>
<dbReference type="RefSeq" id="XP_014157419.1">
    <property type="nucleotide sequence ID" value="XM_014301944.1"/>
</dbReference>
<dbReference type="Gene3D" id="2.130.10.10">
    <property type="entry name" value="YVTN repeat-like/Quinoprotein amine dehydrogenase"/>
    <property type="match status" value="1"/>
</dbReference>
<dbReference type="EMBL" id="KQ241827">
    <property type="protein sequence ID" value="KNC83517.1"/>
    <property type="molecule type" value="Genomic_DNA"/>
</dbReference>
<dbReference type="GeneID" id="25904725"/>
<dbReference type="AlphaFoldDB" id="A0A0L0G309"/>
<dbReference type="InterPro" id="IPR015943">
    <property type="entry name" value="WD40/YVTN_repeat-like_dom_sf"/>
</dbReference>
<dbReference type="OrthoDB" id="16516at2759"/>